<gene>
    <name evidence="2" type="ORF">D5281_07625</name>
</gene>
<organism evidence="2 3">
    <name type="scientific">Parablautia muri</name>
    <dbReference type="NCBI Taxonomy" id="2320879"/>
    <lineage>
        <taxon>Bacteria</taxon>
        <taxon>Bacillati</taxon>
        <taxon>Bacillota</taxon>
        <taxon>Clostridia</taxon>
        <taxon>Lachnospirales</taxon>
        <taxon>Lachnospiraceae</taxon>
        <taxon>Parablautia</taxon>
    </lineage>
</organism>
<dbReference type="GO" id="GO:0006799">
    <property type="term" value="P:polyphosphate biosynthetic process"/>
    <property type="evidence" value="ECO:0007669"/>
    <property type="project" value="UniProtKB-ARBA"/>
</dbReference>
<dbReference type="Gene3D" id="3.20.100.30">
    <property type="entry name" value="VTC, catalytic tunnel domain"/>
    <property type="match status" value="1"/>
</dbReference>
<dbReference type="InterPro" id="IPR018966">
    <property type="entry name" value="VTC_domain"/>
</dbReference>
<keyword evidence="3" id="KW-1185">Reference proteome</keyword>
<dbReference type="InterPro" id="IPR042267">
    <property type="entry name" value="VTC_sf"/>
</dbReference>
<evidence type="ECO:0000313" key="2">
    <source>
        <dbReference type="EMBL" id="NBJ92466.1"/>
    </source>
</evidence>
<dbReference type="RefSeq" id="WP_160559553.1">
    <property type="nucleotide sequence ID" value="NZ_QZDT01000008.1"/>
</dbReference>
<dbReference type="AlphaFoldDB" id="A0A9X5BER8"/>
<sequence>MANFRHEWKHEINTSDAAVVRQRLMTVTKPDPHAQMICLPDISGRPGIHRYIYEIRSLYFDNLTDKALREKIDGVNMREKFRIRYYNGDASVIHLEKKRKCNGLTSKESALLTKEDVQKILCGDYGFMAHSPYALVVELYHKMRTEGLAPKTIVDYTREPFVYAPGNVRVTLDYNIRTGIGWTDFLNPDCVTISAGDQIMIMEVKWDAFLPDIIRDAVQLTGRRAGAFSKYAACRIYG</sequence>
<evidence type="ECO:0000313" key="3">
    <source>
        <dbReference type="Proteomes" id="UP001154420"/>
    </source>
</evidence>
<dbReference type="Pfam" id="PF09359">
    <property type="entry name" value="VTC"/>
    <property type="match status" value="1"/>
</dbReference>
<dbReference type="CDD" id="cd07750">
    <property type="entry name" value="PolyPPase_VTC_like"/>
    <property type="match status" value="1"/>
</dbReference>
<protein>
    <submittedName>
        <fullName evidence="2">Polyphosphate polymerase domain-containing protein</fullName>
    </submittedName>
</protein>
<dbReference type="EMBL" id="QZDT01000008">
    <property type="protein sequence ID" value="NBJ92466.1"/>
    <property type="molecule type" value="Genomic_DNA"/>
</dbReference>
<dbReference type="Proteomes" id="UP001154420">
    <property type="component" value="Unassembled WGS sequence"/>
</dbReference>
<accession>A0A9X5BER8</accession>
<name>A0A9X5BER8_9FIRM</name>
<reference evidence="2" key="1">
    <citation type="submission" date="2018-09" db="EMBL/GenBank/DDBJ databases">
        <title>Murine metabolic-syndrome-specific gut microbial biobank.</title>
        <authorList>
            <person name="Liu C."/>
        </authorList>
    </citation>
    <scope>NUCLEOTIDE SEQUENCE</scope>
    <source>
        <strain evidence="2">D42-62</strain>
    </source>
</reference>
<evidence type="ECO:0000259" key="1">
    <source>
        <dbReference type="Pfam" id="PF09359"/>
    </source>
</evidence>
<comment type="caution">
    <text evidence="2">The sequence shown here is derived from an EMBL/GenBank/DDBJ whole genome shotgun (WGS) entry which is preliminary data.</text>
</comment>
<feature type="domain" description="VTC" evidence="1">
    <location>
        <begin position="4"/>
        <end position="234"/>
    </location>
</feature>
<dbReference type="OrthoDB" id="9784042at2"/>
<proteinExistence type="predicted"/>